<organism evidence="1 2">
    <name type="scientific">Monilinia fructicola</name>
    <name type="common">Brown rot fungus</name>
    <name type="synonym">Ciboria fructicola</name>
    <dbReference type="NCBI Taxonomy" id="38448"/>
    <lineage>
        <taxon>Eukaryota</taxon>
        <taxon>Fungi</taxon>
        <taxon>Dikarya</taxon>
        <taxon>Ascomycota</taxon>
        <taxon>Pezizomycotina</taxon>
        <taxon>Leotiomycetes</taxon>
        <taxon>Helotiales</taxon>
        <taxon>Sclerotiniaceae</taxon>
        <taxon>Monilinia</taxon>
    </lineage>
</organism>
<dbReference type="AlphaFoldDB" id="A0A5M9K3J6"/>
<name>A0A5M9K3J6_MONFR</name>
<dbReference type="Proteomes" id="UP000322873">
    <property type="component" value="Unassembled WGS sequence"/>
</dbReference>
<accession>A0A5M9K3J6</accession>
<evidence type="ECO:0000313" key="2">
    <source>
        <dbReference type="Proteomes" id="UP000322873"/>
    </source>
</evidence>
<proteinExistence type="predicted"/>
<keyword evidence="2" id="KW-1185">Reference proteome</keyword>
<protein>
    <submittedName>
        <fullName evidence="1">Uncharacterized protein</fullName>
    </submittedName>
</protein>
<sequence>MPGIPVIPDTTPNYIRILREQFHTTASLPFPCTTTKQCDAFAIFLSWNTHGELKQAKQFAGITSIDIHQRLAQYVILWDQLVECYKLSQFLIAPKFANKIIDTMILALQEEPSVQTKRRKLHVHDHENPHMPTSREEYEATMHYLKLQGREDNKDAADWIVSGVPSFAAWNALTPGSRHRILRRPALAPDRRHVLGATPTQITKLYADTHPGSLLRSMIVDMIVLYSTRYPRYYGQNAGFGELLGGEEAGTEGEFWVPMEFVRDVMAQYVRASRGNGLVRCVEDVDNCRYHDHRHGAICPPKAVVAHNDFPAPAADADELAAAAALLVLNAEGNDLASIPSIANNWGAPLV</sequence>
<dbReference type="VEuPathDB" id="FungiDB:MFRU_049g00030"/>
<reference evidence="1 2" key="1">
    <citation type="submission" date="2019-06" db="EMBL/GenBank/DDBJ databases">
        <title>Genome Sequence of the Brown Rot Fungal Pathogen Monilinia fructicola.</title>
        <authorList>
            <person name="De Miccolis Angelini R.M."/>
            <person name="Landi L."/>
            <person name="Abate D."/>
            <person name="Pollastro S."/>
            <person name="Romanazzi G."/>
            <person name="Faretra F."/>
        </authorList>
    </citation>
    <scope>NUCLEOTIDE SEQUENCE [LARGE SCALE GENOMIC DNA]</scope>
    <source>
        <strain evidence="1 2">Mfrc123</strain>
    </source>
</reference>
<dbReference type="EMBL" id="VICG01000002">
    <property type="protein sequence ID" value="KAA8574716.1"/>
    <property type="molecule type" value="Genomic_DNA"/>
</dbReference>
<gene>
    <name evidence="1" type="ORF">EYC84_003966</name>
</gene>
<evidence type="ECO:0000313" key="1">
    <source>
        <dbReference type="EMBL" id="KAA8574716.1"/>
    </source>
</evidence>
<comment type="caution">
    <text evidence="1">The sequence shown here is derived from an EMBL/GenBank/DDBJ whole genome shotgun (WGS) entry which is preliminary data.</text>
</comment>